<proteinExistence type="predicted"/>
<accession>V4MT00</accession>
<dbReference type="AlphaFoldDB" id="V4MT00"/>
<keyword evidence="2" id="KW-1185">Reference proteome</keyword>
<gene>
    <name evidence="1" type="ORF">EUTSA_v10026966mg</name>
</gene>
<dbReference type="STRING" id="72664.V4MT00"/>
<feature type="non-terminal residue" evidence="1">
    <location>
        <position position="145"/>
    </location>
</feature>
<sequence length="145" mass="16923">TAYLRPSTALREKLREDKVSTKFSLHPEPLLCFSLCIGSLSQIQCFSHFKNLDSLELKASKREFIQANVVVKMQKRVFLPKIIERFTKNASLNSDNSTRWFIDNADEKLWELIQKCVEGRPNYKKASQVVVRYDFSKDFMEKIAL</sequence>
<dbReference type="Proteomes" id="UP000030689">
    <property type="component" value="Unassembled WGS sequence"/>
</dbReference>
<organism evidence="1 2">
    <name type="scientific">Eutrema salsugineum</name>
    <name type="common">Saltwater cress</name>
    <name type="synonym">Sisymbrium salsugineum</name>
    <dbReference type="NCBI Taxonomy" id="72664"/>
    <lineage>
        <taxon>Eukaryota</taxon>
        <taxon>Viridiplantae</taxon>
        <taxon>Streptophyta</taxon>
        <taxon>Embryophyta</taxon>
        <taxon>Tracheophyta</taxon>
        <taxon>Spermatophyta</taxon>
        <taxon>Magnoliopsida</taxon>
        <taxon>eudicotyledons</taxon>
        <taxon>Gunneridae</taxon>
        <taxon>Pentapetalae</taxon>
        <taxon>rosids</taxon>
        <taxon>malvids</taxon>
        <taxon>Brassicales</taxon>
        <taxon>Brassicaceae</taxon>
        <taxon>Eutremeae</taxon>
        <taxon>Eutrema</taxon>
    </lineage>
</organism>
<protein>
    <submittedName>
        <fullName evidence="1">Uncharacterized protein</fullName>
    </submittedName>
</protein>
<dbReference type="Gramene" id="ESQ56468">
    <property type="protein sequence ID" value="ESQ56468"/>
    <property type="gene ID" value="EUTSA_v10026966mg"/>
</dbReference>
<dbReference type="PANTHER" id="PTHR23054">
    <property type="entry name" value="TERNARY COMPLEX FACTOR MIP1, LEUCINE-ZIPPER-RELATED"/>
    <property type="match status" value="1"/>
</dbReference>
<dbReference type="OMA" id="WFIDNAD"/>
<name>V4MT00_EUTSA</name>
<dbReference type="EMBL" id="KI517384">
    <property type="protein sequence ID" value="ESQ56468.1"/>
    <property type="molecule type" value="Genomic_DNA"/>
</dbReference>
<dbReference type="PANTHER" id="PTHR23054:SF26">
    <property type="entry name" value="ELECTRON TRANSPORTER"/>
    <property type="match status" value="1"/>
</dbReference>
<evidence type="ECO:0000313" key="2">
    <source>
        <dbReference type="Proteomes" id="UP000030689"/>
    </source>
</evidence>
<reference evidence="1 2" key="1">
    <citation type="journal article" date="2013" name="Front. Plant Sci.">
        <title>The Reference Genome of the Halophytic Plant Eutrema salsugineum.</title>
        <authorList>
            <person name="Yang R."/>
            <person name="Jarvis D.E."/>
            <person name="Chen H."/>
            <person name="Beilstein M.A."/>
            <person name="Grimwood J."/>
            <person name="Jenkins J."/>
            <person name="Shu S."/>
            <person name="Prochnik S."/>
            <person name="Xin M."/>
            <person name="Ma C."/>
            <person name="Schmutz J."/>
            <person name="Wing R.A."/>
            <person name="Mitchell-Olds T."/>
            <person name="Schumaker K.S."/>
            <person name="Wang X."/>
        </authorList>
    </citation>
    <scope>NUCLEOTIDE SEQUENCE [LARGE SCALE GENOMIC DNA]</scope>
</reference>
<feature type="non-terminal residue" evidence="1">
    <location>
        <position position="1"/>
    </location>
</feature>
<evidence type="ECO:0000313" key="1">
    <source>
        <dbReference type="EMBL" id="ESQ56468.1"/>
    </source>
</evidence>
<dbReference type="KEGG" id="eus:EUTSA_v10026966mg"/>